<dbReference type="AlphaFoldDB" id="A0AAN6S0H4"/>
<dbReference type="PANTHER" id="PTHR43591">
    <property type="entry name" value="METHYLTRANSFERASE"/>
    <property type="match status" value="1"/>
</dbReference>
<keyword evidence="2" id="KW-0808">Transferase</keyword>
<dbReference type="CDD" id="cd02440">
    <property type="entry name" value="AdoMet_MTases"/>
    <property type="match status" value="1"/>
</dbReference>
<sequence length="261" mass="28909">MATPSLVDTPGSVLANTNRDFFNKNARAVFEQDWVRHLTGQITDALRSNLDSFTIRKRTDSGEPVRLLDYACGNGLASRALAPHVDVAVGVDVSEAMVELYNEASLEEGYSRDRMFAVQGNIMDGADISHTLPDAVYFRFDVAVLSMALHHVENPYSCVSKLVQRLQSGGVVIIIDWMPDSGEGLTRASLDDQDPVMQDIVNKSRMSFSCDEMRMLFVAAGCAPMSIDYHPYHSLSHLPEFITKIKGGANKRFFLAMARKI</sequence>
<keyword evidence="3" id="KW-1185">Reference proteome</keyword>
<protein>
    <submittedName>
        <fullName evidence="2">S-adenosyl-L-methionine-dependent methyltransferase</fullName>
    </submittedName>
</protein>
<dbReference type="InterPro" id="IPR029063">
    <property type="entry name" value="SAM-dependent_MTases_sf"/>
</dbReference>
<dbReference type="GO" id="GO:0032259">
    <property type="term" value="P:methylation"/>
    <property type="evidence" value="ECO:0007669"/>
    <property type="project" value="UniProtKB-KW"/>
</dbReference>
<comment type="similarity">
    <text evidence="1">Belongs to the methyltransferase superfamily. LaeA methyltransferase family.</text>
</comment>
<organism evidence="2 3">
    <name type="scientific">Diplogelasinospora grovesii</name>
    <dbReference type="NCBI Taxonomy" id="303347"/>
    <lineage>
        <taxon>Eukaryota</taxon>
        <taxon>Fungi</taxon>
        <taxon>Dikarya</taxon>
        <taxon>Ascomycota</taxon>
        <taxon>Pezizomycotina</taxon>
        <taxon>Sordariomycetes</taxon>
        <taxon>Sordariomycetidae</taxon>
        <taxon>Sordariales</taxon>
        <taxon>Diplogelasinosporaceae</taxon>
        <taxon>Diplogelasinospora</taxon>
    </lineage>
</organism>
<accession>A0AAN6S0H4</accession>
<dbReference type="PANTHER" id="PTHR43591:SF108">
    <property type="entry name" value="S-ADENOSYL-L-METHIONINE-DEPENDENT METHYLTRANSFERASE"/>
    <property type="match status" value="1"/>
</dbReference>
<evidence type="ECO:0000256" key="1">
    <source>
        <dbReference type="ARBA" id="ARBA00038158"/>
    </source>
</evidence>
<dbReference type="Proteomes" id="UP001303473">
    <property type="component" value="Unassembled WGS sequence"/>
</dbReference>
<proteinExistence type="inferred from homology"/>
<dbReference type="EMBL" id="MU853930">
    <property type="protein sequence ID" value="KAK3935271.1"/>
    <property type="molecule type" value="Genomic_DNA"/>
</dbReference>
<gene>
    <name evidence="2" type="ORF">QBC46DRAFT_453584</name>
</gene>
<dbReference type="GO" id="GO:0008168">
    <property type="term" value="F:methyltransferase activity"/>
    <property type="evidence" value="ECO:0007669"/>
    <property type="project" value="UniProtKB-KW"/>
</dbReference>
<comment type="caution">
    <text evidence="2">The sequence shown here is derived from an EMBL/GenBank/DDBJ whole genome shotgun (WGS) entry which is preliminary data.</text>
</comment>
<dbReference type="Pfam" id="PF13489">
    <property type="entry name" value="Methyltransf_23"/>
    <property type="match status" value="1"/>
</dbReference>
<keyword evidence="2" id="KW-0489">Methyltransferase</keyword>
<evidence type="ECO:0000313" key="3">
    <source>
        <dbReference type="Proteomes" id="UP001303473"/>
    </source>
</evidence>
<name>A0AAN6S0H4_9PEZI</name>
<reference evidence="3" key="1">
    <citation type="journal article" date="2023" name="Mol. Phylogenet. Evol.">
        <title>Genome-scale phylogeny and comparative genomics of the fungal order Sordariales.</title>
        <authorList>
            <person name="Hensen N."/>
            <person name="Bonometti L."/>
            <person name="Westerberg I."/>
            <person name="Brannstrom I.O."/>
            <person name="Guillou S."/>
            <person name="Cros-Aarteil S."/>
            <person name="Calhoun S."/>
            <person name="Haridas S."/>
            <person name="Kuo A."/>
            <person name="Mondo S."/>
            <person name="Pangilinan J."/>
            <person name="Riley R."/>
            <person name="LaButti K."/>
            <person name="Andreopoulos B."/>
            <person name="Lipzen A."/>
            <person name="Chen C."/>
            <person name="Yan M."/>
            <person name="Daum C."/>
            <person name="Ng V."/>
            <person name="Clum A."/>
            <person name="Steindorff A."/>
            <person name="Ohm R.A."/>
            <person name="Martin F."/>
            <person name="Silar P."/>
            <person name="Natvig D.O."/>
            <person name="Lalanne C."/>
            <person name="Gautier V."/>
            <person name="Ament-Velasquez S.L."/>
            <person name="Kruys A."/>
            <person name="Hutchinson M.I."/>
            <person name="Powell A.J."/>
            <person name="Barry K."/>
            <person name="Miller A.N."/>
            <person name="Grigoriev I.V."/>
            <person name="Debuchy R."/>
            <person name="Gladieux P."/>
            <person name="Hiltunen Thoren M."/>
            <person name="Johannesson H."/>
        </authorList>
    </citation>
    <scope>NUCLEOTIDE SEQUENCE [LARGE SCALE GENOMIC DNA]</scope>
    <source>
        <strain evidence="3">CBS 340.73</strain>
    </source>
</reference>
<evidence type="ECO:0000313" key="2">
    <source>
        <dbReference type="EMBL" id="KAK3935271.1"/>
    </source>
</evidence>
<dbReference type="SUPFAM" id="SSF53335">
    <property type="entry name" value="S-adenosyl-L-methionine-dependent methyltransferases"/>
    <property type="match status" value="1"/>
</dbReference>
<dbReference type="Gene3D" id="3.40.50.150">
    <property type="entry name" value="Vaccinia Virus protein VP39"/>
    <property type="match status" value="1"/>
</dbReference>